<evidence type="ECO:0000313" key="3">
    <source>
        <dbReference type="Proteomes" id="UP000320390"/>
    </source>
</evidence>
<feature type="transmembrane region" description="Helical" evidence="1">
    <location>
        <begin position="29"/>
        <end position="47"/>
    </location>
</feature>
<dbReference type="EMBL" id="CP036434">
    <property type="protein sequence ID" value="QDV07210.1"/>
    <property type="molecule type" value="Genomic_DNA"/>
</dbReference>
<keyword evidence="1" id="KW-1133">Transmembrane helix</keyword>
<evidence type="ECO:0000313" key="2">
    <source>
        <dbReference type="EMBL" id="QDV07210.1"/>
    </source>
</evidence>
<keyword evidence="1" id="KW-0812">Transmembrane</keyword>
<name>A0A518ESY7_9BACT</name>
<gene>
    <name evidence="2" type="ORF">Poly30_27290</name>
</gene>
<reference evidence="2 3" key="1">
    <citation type="submission" date="2019-02" db="EMBL/GenBank/DDBJ databases">
        <title>Deep-cultivation of Planctomycetes and their phenomic and genomic characterization uncovers novel biology.</title>
        <authorList>
            <person name="Wiegand S."/>
            <person name="Jogler M."/>
            <person name="Boedeker C."/>
            <person name="Pinto D."/>
            <person name="Vollmers J."/>
            <person name="Rivas-Marin E."/>
            <person name="Kohn T."/>
            <person name="Peeters S.H."/>
            <person name="Heuer A."/>
            <person name="Rast P."/>
            <person name="Oberbeckmann S."/>
            <person name="Bunk B."/>
            <person name="Jeske O."/>
            <person name="Meyerdierks A."/>
            <person name="Storesund J.E."/>
            <person name="Kallscheuer N."/>
            <person name="Luecker S."/>
            <person name="Lage O.M."/>
            <person name="Pohl T."/>
            <person name="Merkel B.J."/>
            <person name="Hornburger P."/>
            <person name="Mueller R.-W."/>
            <person name="Bruemmer F."/>
            <person name="Labrenz M."/>
            <person name="Spormann A.M."/>
            <person name="Op den Camp H."/>
            <person name="Overmann J."/>
            <person name="Amann R."/>
            <person name="Jetten M.S.M."/>
            <person name="Mascher T."/>
            <person name="Medema M.H."/>
            <person name="Devos D.P."/>
            <person name="Kaster A.-K."/>
            <person name="Ovreas L."/>
            <person name="Rohde M."/>
            <person name="Galperin M.Y."/>
            <person name="Jogler C."/>
        </authorList>
    </citation>
    <scope>NUCLEOTIDE SEQUENCE [LARGE SCALE GENOMIC DNA]</scope>
    <source>
        <strain evidence="2 3">Poly30</strain>
    </source>
</reference>
<sequence length="166" mass="18332">MAFVLTIGAFFFLLWWLGPINLQGSKAQLGLFFVALALPICGLVWLYDPVVARLDRWFYPAATDPSEEAEQPVSAEIRERAHRLARKSRETHPISTNRATPYVFAGAAIAFFFGLNWVIYEGGLTPEYDAGAGTYIAVVVTVLASIRAYDPIVDALDRWLGQPPAA</sequence>
<feature type="transmembrane region" description="Helical" evidence="1">
    <location>
        <begin position="99"/>
        <end position="120"/>
    </location>
</feature>
<evidence type="ECO:0000256" key="1">
    <source>
        <dbReference type="SAM" id="Phobius"/>
    </source>
</evidence>
<dbReference type="RefSeq" id="WP_145198073.1">
    <property type="nucleotide sequence ID" value="NZ_CP036434.1"/>
</dbReference>
<dbReference type="Proteomes" id="UP000320390">
    <property type="component" value="Chromosome"/>
</dbReference>
<keyword evidence="3" id="KW-1185">Reference proteome</keyword>
<feature type="transmembrane region" description="Helical" evidence="1">
    <location>
        <begin position="132"/>
        <end position="149"/>
    </location>
</feature>
<protein>
    <submittedName>
        <fullName evidence="2">Uncharacterized protein</fullName>
    </submittedName>
</protein>
<keyword evidence="1" id="KW-0472">Membrane</keyword>
<organism evidence="2 3">
    <name type="scientific">Saltatorellus ferox</name>
    <dbReference type="NCBI Taxonomy" id="2528018"/>
    <lineage>
        <taxon>Bacteria</taxon>
        <taxon>Pseudomonadati</taxon>
        <taxon>Planctomycetota</taxon>
        <taxon>Planctomycetia</taxon>
        <taxon>Planctomycetia incertae sedis</taxon>
        <taxon>Saltatorellus</taxon>
    </lineage>
</organism>
<proteinExistence type="predicted"/>
<dbReference type="AlphaFoldDB" id="A0A518ESY7"/>
<accession>A0A518ESY7</accession>